<keyword evidence="1" id="KW-0547">Nucleotide-binding</keyword>
<organism evidence="4 5">
    <name type="scientific">Wickerhamomyces mucosus</name>
    <dbReference type="NCBI Taxonomy" id="1378264"/>
    <lineage>
        <taxon>Eukaryota</taxon>
        <taxon>Fungi</taxon>
        <taxon>Dikarya</taxon>
        <taxon>Ascomycota</taxon>
        <taxon>Saccharomycotina</taxon>
        <taxon>Saccharomycetes</taxon>
        <taxon>Phaffomycetales</taxon>
        <taxon>Wickerhamomycetaceae</taxon>
        <taxon>Wickerhamomyces</taxon>
    </lineage>
</organism>
<feature type="domain" description="ABC transporter" evidence="3">
    <location>
        <begin position="7"/>
        <end position="257"/>
    </location>
</feature>
<dbReference type="PANTHER" id="PTHR43514">
    <property type="entry name" value="ABC TRANSPORTER I FAMILY MEMBER 10"/>
    <property type="match status" value="1"/>
</dbReference>
<dbReference type="InterPro" id="IPR003439">
    <property type="entry name" value="ABC_transporter-like_ATP-bd"/>
</dbReference>
<dbReference type="SUPFAM" id="SSF52540">
    <property type="entry name" value="P-loop containing nucleoside triphosphate hydrolases"/>
    <property type="match status" value="2"/>
</dbReference>
<name>A0A9P8PR88_9ASCO</name>
<reference evidence="4" key="1">
    <citation type="journal article" date="2021" name="Open Biol.">
        <title>Shared evolutionary footprints suggest mitochondrial oxidative damage underlies multiple complex I losses in fungi.</title>
        <authorList>
            <person name="Schikora-Tamarit M.A."/>
            <person name="Marcet-Houben M."/>
            <person name="Nosek J."/>
            <person name="Gabaldon T."/>
        </authorList>
    </citation>
    <scope>NUCLEOTIDE SEQUENCE</scope>
    <source>
        <strain evidence="4">CBS6341</strain>
    </source>
</reference>
<evidence type="ECO:0000256" key="2">
    <source>
        <dbReference type="ARBA" id="ARBA00022840"/>
    </source>
</evidence>
<dbReference type="InterPro" id="IPR003593">
    <property type="entry name" value="AAA+_ATPase"/>
</dbReference>
<dbReference type="Gene3D" id="3.40.50.300">
    <property type="entry name" value="P-loop containing nucleotide triphosphate hydrolases"/>
    <property type="match status" value="2"/>
</dbReference>
<dbReference type="InterPro" id="IPR050334">
    <property type="entry name" value="Molybdenum_import_ModC"/>
</dbReference>
<dbReference type="AlphaFoldDB" id="A0A9P8PR88"/>
<protein>
    <recommendedName>
        <fullName evidence="3">ABC transporter domain-containing protein</fullName>
    </recommendedName>
</protein>
<dbReference type="OrthoDB" id="10255969at2759"/>
<dbReference type="SMART" id="SM00382">
    <property type="entry name" value="AAA"/>
    <property type="match status" value="2"/>
</dbReference>
<comment type="caution">
    <text evidence="4">The sequence shown here is derived from an EMBL/GenBank/DDBJ whole genome shotgun (WGS) entry which is preliminary data.</text>
</comment>
<dbReference type="EMBL" id="JAEUBF010000677">
    <property type="protein sequence ID" value="KAH3676137.1"/>
    <property type="molecule type" value="Genomic_DNA"/>
</dbReference>
<dbReference type="GO" id="GO:0005739">
    <property type="term" value="C:mitochondrion"/>
    <property type="evidence" value="ECO:0007669"/>
    <property type="project" value="TreeGrafter"/>
</dbReference>
<dbReference type="InterPro" id="IPR027417">
    <property type="entry name" value="P-loop_NTPase"/>
</dbReference>
<reference evidence="4" key="2">
    <citation type="submission" date="2021-01" db="EMBL/GenBank/DDBJ databases">
        <authorList>
            <person name="Schikora-Tamarit M.A."/>
        </authorList>
    </citation>
    <scope>NUCLEOTIDE SEQUENCE</scope>
    <source>
        <strain evidence="4">CBS6341</strain>
    </source>
</reference>
<evidence type="ECO:0000313" key="4">
    <source>
        <dbReference type="EMBL" id="KAH3676137.1"/>
    </source>
</evidence>
<dbReference type="Proteomes" id="UP000769528">
    <property type="component" value="Unassembled WGS sequence"/>
</dbReference>
<keyword evidence="2" id="KW-0067">ATP-binding</keyword>
<evidence type="ECO:0000313" key="5">
    <source>
        <dbReference type="Proteomes" id="UP000769528"/>
    </source>
</evidence>
<evidence type="ECO:0000256" key="1">
    <source>
        <dbReference type="ARBA" id="ARBA00022741"/>
    </source>
</evidence>
<dbReference type="GO" id="GO:0016887">
    <property type="term" value="F:ATP hydrolysis activity"/>
    <property type="evidence" value="ECO:0007669"/>
    <property type="project" value="InterPro"/>
</dbReference>
<gene>
    <name evidence="4" type="ORF">WICMUC_002159</name>
</gene>
<proteinExistence type="predicted"/>
<feature type="domain" description="ABC transporter" evidence="3">
    <location>
        <begin position="281"/>
        <end position="503"/>
    </location>
</feature>
<dbReference type="PROSITE" id="PS50893">
    <property type="entry name" value="ABC_TRANSPORTER_2"/>
    <property type="match status" value="2"/>
</dbReference>
<dbReference type="Pfam" id="PF00005">
    <property type="entry name" value="ABC_tran"/>
    <property type="match status" value="2"/>
</dbReference>
<accession>A0A9P8PR88</accession>
<evidence type="ECO:0000259" key="3">
    <source>
        <dbReference type="PROSITE" id="PS50893"/>
    </source>
</evidence>
<keyword evidence="5" id="KW-1185">Reference proteome</keyword>
<dbReference type="GO" id="GO:0005524">
    <property type="term" value="F:ATP binding"/>
    <property type="evidence" value="ECO:0007669"/>
    <property type="project" value="UniProtKB-KW"/>
</dbReference>
<dbReference type="PANTHER" id="PTHR43514:SF4">
    <property type="entry name" value="ABC TRANSPORTER I FAMILY MEMBER 10"/>
    <property type="match status" value="1"/>
</dbReference>
<sequence length="503" mass="57709">MSFKSLVKLENALFRNILSPKNKPLIFKNPINFEIKQDERWAIIGPGKTQFLKVLSSQYIAEHPLSLTYPFLDKSQWPSEVIQFLEFKGALPTAHLSARYEFFKDEFDQTTKDFVLGNSINNYHKNPIDYNHVQNIFESLKLNGLEDRWAMGLSNGQTRRSRLAKALIKKPRLLIIDDPFLGLDPKATELVSEVLKALPPNPYVVLGLRYQDELPEWITHLAIVDETGILHQGSVDNLTVHLESVRGDAHHWNKDRKSKIQKIDNIKRTFKTPPKETTPLLEFKNVSVSYRGVPILRDLSWKVLSGEKWHVRGDNGTGKSTLLSLITAEHPQSWNSSILMYGIPRRTGKQSFFDINETIGFSSPELHAIFPNNRTFYETITTGFVVNGFIPPLYLTEKQKERIEIYLKNFDVTEETRNTKFGRLSISDQKLALFIRAIIKNPDLLILDEALSVMEDTRIQQCQELLKHYPGAILAIGHLDSEVPTTDRYIRLIKPGEYEVGTK</sequence>